<keyword evidence="5 8" id="KW-0175">Coiled coil</keyword>
<dbReference type="Proteomes" id="UP000014760">
    <property type="component" value="Unassembled WGS sequence"/>
</dbReference>
<keyword evidence="2" id="KW-0963">Cytoplasm</keyword>
<dbReference type="HOGENOM" id="CLU_392942_0_0_1"/>
<dbReference type="GO" id="GO:0003777">
    <property type="term" value="F:microtubule motor activity"/>
    <property type="evidence" value="ECO:0007669"/>
    <property type="project" value="InterPro"/>
</dbReference>
<keyword evidence="7" id="KW-0505">Motor protein</keyword>
<feature type="binding site" evidence="7">
    <location>
        <begin position="130"/>
        <end position="137"/>
    </location>
    <ligand>
        <name>ATP</name>
        <dbReference type="ChEBI" id="CHEBI:30616"/>
    </ligand>
</feature>
<dbReference type="InterPro" id="IPR027417">
    <property type="entry name" value="P-loop_NTPase"/>
</dbReference>
<dbReference type="InterPro" id="IPR027640">
    <property type="entry name" value="Kinesin-like_fam"/>
</dbReference>
<dbReference type="GO" id="GO:0051231">
    <property type="term" value="P:spindle elongation"/>
    <property type="evidence" value="ECO:0007669"/>
    <property type="project" value="TreeGrafter"/>
</dbReference>
<evidence type="ECO:0000256" key="6">
    <source>
        <dbReference type="ARBA" id="ARBA00023212"/>
    </source>
</evidence>
<name>R7TFC6_CAPTE</name>
<comment type="similarity">
    <text evidence="7">Belongs to the TRAFAC class myosin-kinesin ATPase superfamily. Kinesin family.</text>
</comment>
<dbReference type="OrthoDB" id="3176171at2759"/>
<evidence type="ECO:0000256" key="1">
    <source>
        <dbReference type="ARBA" id="ARBA00004245"/>
    </source>
</evidence>
<sequence>MGQALKVFPRVYKAMLVEWVCTRSQTDRLSAFTLRHCGCNRDYTPSESATVRVVAKCRPFNEEEQSKSCKRIVKVSGDKIILEAAGKEQSYGFDYCYATDTRSTRVYQETCDSLVQRALLGNNVSILAIGATGSGKTHLLTGTEEDPGIVPNLTSAIYKYINEEQGKKNFFISVSFVEIIDGELTDSLNPHSNEMKIREHPQLGIFVDGLSELVAGSEEELSRLYEQGSRARKMGTSDARSHRKRSNAIFTIRIEQKETSANRVGLRSTITIADVAGSSGESGKDEFEHLSNVIGALKRGGHVPYRDSKVTRLLQHVVSIWLEVKVIEERTIMLFILDNCYQETLRTLQVGQAARSIKNKVKLNLDETESMIQELREEIARIRTKLAKNSDSTKEDVLKMEDLIKDLQIAKSNTWEERKRRSRQFEEDRKMNLANKGILEWVMDTVQKGNKELQERILLLQKEKDQLMVDYKERRRKVDEMKEDLQKRISEYSKLADSGKAGQSETKSRVSAIHEIKEKLKRETEILKDLKKKLKDIHDKQRTEKETAQGSVMVKGNAELRQRIEAEERKRLEMENKAMIADELEKMKLETEHAKAEIQVQVSQGKEYSQEDAMQHEMELAELRGEKAVVSLQMQTLQQEKEVLLRDLNQVYKRHKEELEIQQLQHFQTFRQYRQVFDEQKNVIEQRYRELLEDAVQDAIFLSTRNNELMMENQTLKQGVFLESHCCTLHAWQHPVSIETEH</sequence>
<proteinExistence type="inferred from homology"/>
<dbReference type="PRINTS" id="PR00380">
    <property type="entry name" value="KINESINHEAVY"/>
</dbReference>
<protein>
    <recommendedName>
        <fullName evidence="9">Kinesin motor domain-containing protein</fullName>
    </recommendedName>
</protein>
<feature type="coiled-coil region" evidence="8">
    <location>
        <begin position="358"/>
        <end position="392"/>
    </location>
</feature>
<keyword evidence="6" id="KW-0206">Cytoskeleton</keyword>
<dbReference type="GO" id="GO:0007052">
    <property type="term" value="P:mitotic spindle organization"/>
    <property type="evidence" value="ECO:0007669"/>
    <property type="project" value="TreeGrafter"/>
</dbReference>
<evidence type="ECO:0000256" key="7">
    <source>
        <dbReference type="PROSITE-ProRule" id="PRU00283"/>
    </source>
</evidence>
<reference evidence="11" key="3">
    <citation type="submission" date="2015-06" db="UniProtKB">
        <authorList>
            <consortium name="EnsemblMetazoa"/>
        </authorList>
    </citation>
    <scope>IDENTIFICATION</scope>
</reference>
<dbReference type="GO" id="GO:0008017">
    <property type="term" value="F:microtubule binding"/>
    <property type="evidence" value="ECO:0007669"/>
    <property type="project" value="InterPro"/>
</dbReference>
<gene>
    <name evidence="10" type="ORF">CAPTEDRAFT_221227</name>
</gene>
<organism evidence="10">
    <name type="scientific">Capitella teleta</name>
    <name type="common">Polychaete worm</name>
    <dbReference type="NCBI Taxonomy" id="283909"/>
    <lineage>
        <taxon>Eukaryota</taxon>
        <taxon>Metazoa</taxon>
        <taxon>Spiralia</taxon>
        <taxon>Lophotrochozoa</taxon>
        <taxon>Annelida</taxon>
        <taxon>Polychaeta</taxon>
        <taxon>Sedentaria</taxon>
        <taxon>Scolecida</taxon>
        <taxon>Capitellidae</taxon>
        <taxon>Capitella</taxon>
    </lineage>
</organism>
<keyword evidence="4 7" id="KW-0067">ATP-binding</keyword>
<evidence type="ECO:0000313" key="12">
    <source>
        <dbReference type="Proteomes" id="UP000014760"/>
    </source>
</evidence>
<evidence type="ECO:0000259" key="9">
    <source>
        <dbReference type="PROSITE" id="PS50067"/>
    </source>
</evidence>
<evidence type="ECO:0000256" key="4">
    <source>
        <dbReference type="ARBA" id="ARBA00022840"/>
    </source>
</evidence>
<dbReference type="GO" id="GO:0005875">
    <property type="term" value="C:microtubule associated complex"/>
    <property type="evidence" value="ECO:0007669"/>
    <property type="project" value="TreeGrafter"/>
</dbReference>
<dbReference type="OMA" id="MRMEVDH"/>
<dbReference type="Pfam" id="PF00225">
    <property type="entry name" value="Kinesin"/>
    <property type="match status" value="1"/>
</dbReference>
<dbReference type="EMBL" id="KB310228">
    <property type="protein sequence ID" value="ELT92202.1"/>
    <property type="molecule type" value="Genomic_DNA"/>
</dbReference>
<feature type="domain" description="Kinesin motor" evidence="9">
    <location>
        <begin position="50"/>
        <end position="357"/>
    </location>
</feature>
<dbReference type="InterPro" id="IPR036961">
    <property type="entry name" value="Kinesin_motor_dom_sf"/>
</dbReference>
<evidence type="ECO:0000313" key="11">
    <source>
        <dbReference type="EnsemblMetazoa" id="CapteP221227"/>
    </source>
</evidence>
<feature type="coiled-coil region" evidence="8">
    <location>
        <begin position="443"/>
        <end position="665"/>
    </location>
</feature>
<evidence type="ECO:0000256" key="3">
    <source>
        <dbReference type="ARBA" id="ARBA00022741"/>
    </source>
</evidence>
<dbReference type="PROSITE" id="PS50067">
    <property type="entry name" value="KINESIN_MOTOR_2"/>
    <property type="match status" value="1"/>
</dbReference>
<dbReference type="SMART" id="SM00129">
    <property type="entry name" value="KISc"/>
    <property type="match status" value="1"/>
</dbReference>
<comment type="subcellular location">
    <subcellularLocation>
        <location evidence="1">Cytoplasm</location>
        <location evidence="1">Cytoskeleton</location>
    </subcellularLocation>
</comment>
<accession>R7TFC6</accession>
<reference evidence="12" key="1">
    <citation type="submission" date="2012-12" db="EMBL/GenBank/DDBJ databases">
        <authorList>
            <person name="Hellsten U."/>
            <person name="Grimwood J."/>
            <person name="Chapman J.A."/>
            <person name="Shapiro H."/>
            <person name="Aerts A."/>
            <person name="Otillar R.P."/>
            <person name="Terry A.Y."/>
            <person name="Boore J.L."/>
            <person name="Simakov O."/>
            <person name="Marletaz F."/>
            <person name="Cho S.-J."/>
            <person name="Edsinger-Gonzales E."/>
            <person name="Havlak P."/>
            <person name="Kuo D.-H."/>
            <person name="Larsson T."/>
            <person name="Lv J."/>
            <person name="Arendt D."/>
            <person name="Savage R."/>
            <person name="Osoegawa K."/>
            <person name="de Jong P."/>
            <person name="Lindberg D.R."/>
            <person name="Seaver E.C."/>
            <person name="Weisblat D.A."/>
            <person name="Putnam N.H."/>
            <person name="Grigoriev I.V."/>
            <person name="Rokhsar D.S."/>
        </authorList>
    </citation>
    <scope>NUCLEOTIDE SEQUENCE</scope>
    <source>
        <strain evidence="12">I ESC-2004</strain>
    </source>
</reference>
<reference evidence="10 12" key="2">
    <citation type="journal article" date="2013" name="Nature">
        <title>Insights into bilaterian evolution from three spiralian genomes.</title>
        <authorList>
            <person name="Simakov O."/>
            <person name="Marletaz F."/>
            <person name="Cho S.J."/>
            <person name="Edsinger-Gonzales E."/>
            <person name="Havlak P."/>
            <person name="Hellsten U."/>
            <person name="Kuo D.H."/>
            <person name="Larsson T."/>
            <person name="Lv J."/>
            <person name="Arendt D."/>
            <person name="Savage R."/>
            <person name="Osoegawa K."/>
            <person name="de Jong P."/>
            <person name="Grimwood J."/>
            <person name="Chapman J.A."/>
            <person name="Shapiro H."/>
            <person name="Aerts A."/>
            <person name="Otillar R.P."/>
            <person name="Terry A.Y."/>
            <person name="Boore J.L."/>
            <person name="Grigoriev I.V."/>
            <person name="Lindberg D.R."/>
            <person name="Seaver E.C."/>
            <person name="Weisblat D.A."/>
            <person name="Putnam N.H."/>
            <person name="Rokhsar D.S."/>
        </authorList>
    </citation>
    <scope>NUCLEOTIDE SEQUENCE</scope>
    <source>
        <strain evidence="10 12">I ESC-2004</strain>
    </source>
</reference>
<dbReference type="InterPro" id="IPR001752">
    <property type="entry name" value="Kinesin_motor_dom"/>
</dbReference>
<dbReference type="PANTHER" id="PTHR47969">
    <property type="entry name" value="CHROMOSOME-ASSOCIATED KINESIN KIF4A-RELATED"/>
    <property type="match status" value="1"/>
</dbReference>
<evidence type="ECO:0000256" key="2">
    <source>
        <dbReference type="ARBA" id="ARBA00022490"/>
    </source>
</evidence>
<dbReference type="STRING" id="283909.R7TFC6"/>
<dbReference type="Gene3D" id="3.40.850.10">
    <property type="entry name" value="Kinesin motor domain"/>
    <property type="match status" value="1"/>
</dbReference>
<keyword evidence="3 7" id="KW-0547">Nucleotide-binding</keyword>
<evidence type="ECO:0000256" key="5">
    <source>
        <dbReference type="ARBA" id="ARBA00023054"/>
    </source>
</evidence>
<dbReference type="PANTHER" id="PTHR47969:SF15">
    <property type="entry name" value="CHROMOSOME-ASSOCIATED KINESIN KIF4A-RELATED"/>
    <property type="match status" value="1"/>
</dbReference>
<dbReference type="EnsemblMetazoa" id="CapteT221227">
    <property type="protein sequence ID" value="CapteP221227"/>
    <property type="gene ID" value="CapteG221227"/>
</dbReference>
<dbReference type="AlphaFoldDB" id="R7TFC6"/>
<keyword evidence="12" id="KW-1185">Reference proteome</keyword>
<dbReference type="GO" id="GO:0005524">
    <property type="term" value="F:ATP binding"/>
    <property type="evidence" value="ECO:0007669"/>
    <property type="project" value="UniProtKB-UniRule"/>
</dbReference>
<dbReference type="SUPFAM" id="SSF52540">
    <property type="entry name" value="P-loop containing nucleoside triphosphate hydrolases"/>
    <property type="match status" value="1"/>
</dbReference>
<dbReference type="EMBL" id="AMQN01013445">
    <property type="status" value="NOT_ANNOTATED_CDS"/>
    <property type="molecule type" value="Genomic_DNA"/>
</dbReference>
<evidence type="ECO:0000256" key="8">
    <source>
        <dbReference type="SAM" id="Coils"/>
    </source>
</evidence>
<dbReference type="GO" id="GO:0007018">
    <property type="term" value="P:microtubule-based movement"/>
    <property type="evidence" value="ECO:0007669"/>
    <property type="project" value="InterPro"/>
</dbReference>
<evidence type="ECO:0000313" key="10">
    <source>
        <dbReference type="EMBL" id="ELT92202.1"/>
    </source>
</evidence>